<evidence type="ECO:0000313" key="6">
    <source>
        <dbReference type="Proteomes" id="UP000177281"/>
    </source>
</evidence>
<name>A0A1F5PYL0_9BACT</name>
<dbReference type="InterPro" id="IPR001173">
    <property type="entry name" value="Glyco_trans_2-like"/>
</dbReference>
<sequence length="347" mass="39673">MPKVSVIVLIYEGKKFIKPVFDAIFAQTHKDLEVIAVINKSTDGAKEAIQANYSSVKIIDPGRNTGFAEGNNIGIKASTGEFIQLVNQDLILEPNYIEEILKDFADLKVAAATGKILRYNFDKNQKTKIIDTTGIIMQKSGRARDRGQNQVDAGQFDNNDSRIVFGVSGAGPMYRRSALEQVKYCNPVFASEAKQSPPNEGIASSPAAPRKDENCEYFDENFFMYWEDVDLSWRLDNAAYICAYIREAVAYHGRTAGQAAGGYLHLFKFIQHHKKLSPQVLRLNYKNHILMYLKNARHIWHPAFIFRELAMLIYVIIFETRTLKVVPELWRQIPQTWRKRHLQKKRP</sequence>
<dbReference type="AlphaFoldDB" id="A0A1F5PYL0"/>
<dbReference type="PANTHER" id="PTHR43179:SF12">
    <property type="entry name" value="GALACTOFURANOSYLTRANSFERASE GLFT2"/>
    <property type="match status" value="1"/>
</dbReference>
<dbReference type="Pfam" id="PF00535">
    <property type="entry name" value="Glycos_transf_2"/>
    <property type="match status" value="1"/>
</dbReference>
<comment type="caution">
    <text evidence="5">The sequence shown here is derived from an EMBL/GenBank/DDBJ whole genome shotgun (WGS) entry which is preliminary data.</text>
</comment>
<evidence type="ECO:0000256" key="2">
    <source>
        <dbReference type="ARBA" id="ARBA00022676"/>
    </source>
</evidence>
<evidence type="ECO:0000259" key="4">
    <source>
        <dbReference type="Pfam" id="PF00535"/>
    </source>
</evidence>
<feature type="domain" description="Glycosyltransferase 2-like" evidence="4">
    <location>
        <begin position="5"/>
        <end position="181"/>
    </location>
</feature>
<dbReference type="PANTHER" id="PTHR43179">
    <property type="entry name" value="RHAMNOSYLTRANSFERASE WBBL"/>
    <property type="match status" value="1"/>
</dbReference>
<evidence type="ECO:0000313" key="5">
    <source>
        <dbReference type="EMBL" id="OGE94670.1"/>
    </source>
</evidence>
<dbReference type="GO" id="GO:0016757">
    <property type="term" value="F:glycosyltransferase activity"/>
    <property type="evidence" value="ECO:0007669"/>
    <property type="project" value="UniProtKB-KW"/>
</dbReference>
<evidence type="ECO:0000256" key="1">
    <source>
        <dbReference type="ARBA" id="ARBA00006739"/>
    </source>
</evidence>
<dbReference type="Gene3D" id="3.90.550.10">
    <property type="entry name" value="Spore Coat Polysaccharide Biosynthesis Protein SpsA, Chain A"/>
    <property type="match status" value="1"/>
</dbReference>
<dbReference type="SUPFAM" id="SSF53448">
    <property type="entry name" value="Nucleotide-diphospho-sugar transferases"/>
    <property type="match status" value="1"/>
</dbReference>
<keyword evidence="2" id="KW-0328">Glycosyltransferase</keyword>
<keyword evidence="3" id="KW-0808">Transferase</keyword>
<evidence type="ECO:0000256" key="3">
    <source>
        <dbReference type="ARBA" id="ARBA00022679"/>
    </source>
</evidence>
<dbReference type="InterPro" id="IPR029044">
    <property type="entry name" value="Nucleotide-diphossugar_trans"/>
</dbReference>
<organism evidence="5 6">
    <name type="scientific">Candidatus Doudnabacteria bacterium RIFCSPLOWO2_01_FULL_44_21</name>
    <dbReference type="NCBI Taxonomy" id="1817841"/>
    <lineage>
        <taxon>Bacteria</taxon>
        <taxon>Candidatus Doudnaibacteriota</taxon>
    </lineage>
</organism>
<protein>
    <recommendedName>
        <fullName evidence="4">Glycosyltransferase 2-like domain-containing protein</fullName>
    </recommendedName>
</protein>
<reference evidence="5 6" key="1">
    <citation type="journal article" date="2016" name="Nat. Commun.">
        <title>Thousands of microbial genomes shed light on interconnected biogeochemical processes in an aquifer system.</title>
        <authorList>
            <person name="Anantharaman K."/>
            <person name="Brown C.T."/>
            <person name="Hug L.A."/>
            <person name="Sharon I."/>
            <person name="Castelle C.J."/>
            <person name="Probst A.J."/>
            <person name="Thomas B.C."/>
            <person name="Singh A."/>
            <person name="Wilkins M.J."/>
            <person name="Karaoz U."/>
            <person name="Brodie E.L."/>
            <person name="Williams K.H."/>
            <person name="Hubbard S.S."/>
            <person name="Banfield J.F."/>
        </authorList>
    </citation>
    <scope>NUCLEOTIDE SEQUENCE [LARGE SCALE GENOMIC DNA]</scope>
</reference>
<dbReference type="CDD" id="cd04186">
    <property type="entry name" value="GT_2_like_c"/>
    <property type="match status" value="1"/>
</dbReference>
<gene>
    <name evidence="5" type="ORF">A3B10_00770</name>
</gene>
<dbReference type="STRING" id="1817841.A3B10_00770"/>
<comment type="similarity">
    <text evidence="1">Belongs to the glycosyltransferase 2 family.</text>
</comment>
<accession>A0A1F5PYL0</accession>
<dbReference type="Proteomes" id="UP000177281">
    <property type="component" value="Unassembled WGS sequence"/>
</dbReference>
<dbReference type="EMBL" id="MFFB01000012">
    <property type="protein sequence ID" value="OGE94670.1"/>
    <property type="molecule type" value="Genomic_DNA"/>
</dbReference>
<proteinExistence type="inferred from homology"/>